<reference evidence="1 2" key="1">
    <citation type="submission" date="2018-05" db="EMBL/GenBank/DDBJ databases">
        <title>Genomic Encyclopedia of Type Strains, Phase IV (KMG-V): Genome sequencing to study the core and pangenomes of soil and plant-associated prokaryotes.</title>
        <authorList>
            <person name="Whitman W."/>
        </authorList>
    </citation>
    <scope>NUCLEOTIDE SEQUENCE [LARGE SCALE GENOMIC DNA]</scope>
    <source>
        <strain evidence="1 2">SCZa-39</strain>
    </source>
</reference>
<dbReference type="EMBL" id="QEOB01000011">
    <property type="protein sequence ID" value="PVX81384.1"/>
    <property type="molecule type" value="Genomic_DNA"/>
</dbReference>
<accession>A0ABX5KKP9</accession>
<evidence type="ECO:0000313" key="2">
    <source>
        <dbReference type="Proteomes" id="UP000245712"/>
    </source>
</evidence>
<sequence length="89" mass="9770">MSSLREHPAVAHPVCLTVRAAPGRLRIVPIWQALGHCAARARLSRVHCNGKQHFDELVVTFDAVSPAELNEALLRLNAQTWVITAAIRA</sequence>
<name>A0ABX5KKP9_9BURK</name>
<gene>
    <name evidence="1" type="ORF">C7402_111286</name>
</gene>
<organism evidence="1 2">
    <name type="scientific">Paraburkholderia unamae</name>
    <dbReference type="NCBI Taxonomy" id="219649"/>
    <lineage>
        <taxon>Bacteria</taxon>
        <taxon>Pseudomonadati</taxon>
        <taxon>Pseudomonadota</taxon>
        <taxon>Betaproteobacteria</taxon>
        <taxon>Burkholderiales</taxon>
        <taxon>Burkholderiaceae</taxon>
        <taxon>Paraburkholderia</taxon>
    </lineage>
</organism>
<comment type="caution">
    <text evidence="1">The sequence shown here is derived from an EMBL/GenBank/DDBJ whole genome shotgun (WGS) entry which is preliminary data.</text>
</comment>
<keyword evidence="2" id="KW-1185">Reference proteome</keyword>
<evidence type="ECO:0008006" key="3">
    <source>
        <dbReference type="Google" id="ProtNLM"/>
    </source>
</evidence>
<protein>
    <recommendedName>
        <fullName evidence="3">NIL domain-containing protein</fullName>
    </recommendedName>
</protein>
<evidence type="ECO:0000313" key="1">
    <source>
        <dbReference type="EMBL" id="PVX81384.1"/>
    </source>
</evidence>
<dbReference type="Proteomes" id="UP000245712">
    <property type="component" value="Unassembled WGS sequence"/>
</dbReference>
<proteinExistence type="predicted"/>